<evidence type="ECO:0000313" key="2">
    <source>
        <dbReference type="Proteomes" id="UP000011778"/>
    </source>
</evidence>
<dbReference type="Proteomes" id="UP000011778">
    <property type="component" value="Unassembled WGS sequence"/>
</dbReference>
<dbReference type="EMBL" id="AFMD02000520">
    <property type="protein sequence ID" value="EMG19410.1"/>
    <property type="molecule type" value="Genomic_DNA"/>
</dbReference>
<dbReference type="AlphaFoldDB" id="M3G2B1"/>
<reference evidence="1 2" key="1">
    <citation type="submission" date="2013-02" db="EMBL/GenBank/DDBJ databases">
        <authorList>
            <person name="Harkins D.M."/>
            <person name="Durkin A.S."/>
            <person name="Brinkac L.M."/>
            <person name="Haft D.H."/>
            <person name="Selengut J.D."/>
            <person name="Sanka R."/>
            <person name="DePew J."/>
            <person name="Purushe J."/>
            <person name="Tulsiani S.M."/>
            <person name="Graham G.C."/>
            <person name="Burns M.-A."/>
            <person name="Dohnt M.F."/>
            <person name="Smythe L.D."/>
            <person name="McKay D.B."/>
            <person name="Craig S.B."/>
            <person name="Vinetz J.M."/>
            <person name="Sutton G.G."/>
            <person name="Nierman W.C."/>
            <person name="Fouts D.E."/>
        </authorList>
    </citation>
    <scope>NUCLEOTIDE SEQUENCE [LARGE SCALE GENOMIC DNA]</scope>
    <source>
        <strain evidence="1 2">LT2050</strain>
    </source>
</reference>
<accession>M3G2B1</accession>
<proteinExistence type="predicted"/>
<protein>
    <submittedName>
        <fullName evidence="1">Uncharacterized protein</fullName>
    </submittedName>
</protein>
<gene>
    <name evidence="1" type="ORF">LEP1GSC150_1948</name>
</gene>
<organism evidence="1 2">
    <name type="scientific">Leptospira interrogans serovar Copenhageni str. LT2050</name>
    <dbReference type="NCBI Taxonomy" id="1001598"/>
    <lineage>
        <taxon>Bacteria</taxon>
        <taxon>Pseudomonadati</taxon>
        <taxon>Spirochaetota</taxon>
        <taxon>Spirochaetia</taxon>
        <taxon>Leptospirales</taxon>
        <taxon>Leptospiraceae</taxon>
        <taxon>Leptospira</taxon>
    </lineage>
</organism>
<sequence length="38" mass="4501">MFVKSWFVIAPTFKESIYKAKIQLFSESWVSYAKLTLI</sequence>
<name>M3G2B1_LEPIT</name>
<evidence type="ECO:0000313" key="1">
    <source>
        <dbReference type="EMBL" id="EMG19410.1"/>
    </source>
</evidence>
<comment type="caution">
    <text evidence="1">The sequence shown here is derived from an EMBL/GenBank/DDBJ whole genome shotgun (WGS) entry which is preliminary data.</text>
</comment>